<accession>A0A8T2WGR9</accession>
<evidence type="ECO:0000313" key="1">
    <source>
        <dbReference type="EMBL" id="KAH8480216.1"/>
    </source>
</evidence>
<organism evidence="1 2">
    <name type="scientific">Populus deltoides</name>
    <name type="common">Eastern poplar</name>
    <name type="synonym">Eastern cottonwood</name>
    <dbReference type="NCBI Taxonomy" id="3696"/>
    <lineage>
        <taxon>Eukaryota</taxon>
        <taxon>Viridiplantae</taxon>
        <taxon>Streptophyta</taxon>
        <taxon>Embryophyta</taxon>
        <taxon>Tracheophyta</taxon>
        <taxon>Spermatophyta</taxon>
        <taxon>Magnoliopsida</taxon>
        <taxon>eudicotyledons</taxon>
        <taxon>Gunneridae</taxon>
        <taxon>Pentapetalae</taxon>
        <taxon>rosids</taxon>
        <taxon>fabids</taxon>
        <taxon>Malpighiales</taxon>
        <taxon>Salicaceae</taxon>
        <taxon>Saliceae</taxon>
        <taxon>Populus</taxon>
    </lineage>
</organism>
<sequence length="170" mass="19340">MILPPPPGADTYGCITRLDKQKLASVAYVSFGSVTAPPPHELVALAEVLETSEAPFVCSLRDNSKLESGVFTKHGVLNSLDKVLSQDVGENEGEHKGTSTTRKERHWTKRDLWIILLLCQMETQKLEKSNKSLKDEYVMHSSWRCEERGGWLKRKEDSWRRLDDHETGFK</sequence>
<comment type="caution">
    <text evidence="1">The sequence shown here is derived from an EMBL/GenBank/DDBJ whole genome shotgun (WGS) entry which is preliminary data.</text>
</comment>
<dbReference type="AlphaFoldDB" id="A0A8T2WGR9"/>
<proteinExistence type="predicted"/>
<gene>
    <name evidence="1" type="ORF">H0E87_030461</name>
</gene>
<dbReference type="Gene3D" id="3.40.50.2000">
    <property type="entry name" value="Glycogen Phosphorylase B"/>
    <property type="match status" value="1"/>
</dbReference>
<reference evidence="1" key="1">
    <citation type="journal article" date="2021" name="J. Hered.">
        <title>Genome Assembly of Salicaceae Populus deltoides (Eastern Cottonwood) I-69 Based on Nanopore Sequencing and Hi-C Technologies.</title>
        <authorList>
            <person name="Bai S."/>
            <person name="Wu H."/>
            <person name="Zhang J."/>
            <person name="Pan Z."/>
            <person name="Zhao W."/>
            <person name="Li Z."/>
            <person name="Tong C."/>
        </authorList>
    </citation>
    <scope>NUCLEOTIDE SEQUENCE</scope>
    <source>
        <tissue evidence="1">Leaf</tissue>
    </source>
</reference>
<name>A0A8T2WGR9_POPDE</name>
<dbReference type="Proteomes" id="UP000807159">
    <property type="component" value="Chromosome 19"/>
</dbReference>
<keyword evidence="2" id="KW-1185">Reference proteome</keyword>
<dbReference type="EMBL" id="JACEGQ020000019">
    <property type="protein sequence ID" value="KAH8480216.1"/>
    <property type="molecule type" value="Genomic_DNA"/>
</dbReference>
<dbReference type="SUPFAM" id="SSF53756">
    <property type="entry name" value="UDP-Glycosyltransferase/glycogen phosphorylase"/>
    <property type="match status" value="1"/>
</dbReference>
<protein>
    <submittedName>
        <fullName evidence="1">Uncharacterized protein</fullName>
    </submittedName>
</protein>
<evidence type="ECO:0000313" key="2">
    <source>
        <dbReference type="Proteomes" id="UP000807159"/>
    </source>
</evidence>